<dbReference type="SMART" id="SM00137">
    <property type="entry name" value="MAM"/>
    <property type="match status" value="1"/>
</dbReference>
<feature type="compositionally biased region" description="Polar residues" evidence="1">
    <location>
        <begin position="356"/>
        <end position="389"/>
    </location>
</feature>
<reference evidence="6" key="1">
    <citation type="submission" date="2025-08" db="UniProtKB">
        <authorList>
            <consortium name="RefSeq"/>
        </authorList>
    </citation>
    <scope>IDENTIFICATION</scope>
    <source>
        <tissue evidence="6">Gonads</tissue>
    </source>
</reference>
<dbReference type="InParanoid" id="A0A1S3IWJ3"/>
<dbReference type="Pfam" id="PF00629">
    <property type="entry name" value="MAM"/>
    <property type="match status" value="1"/>
</dbReference>
<evidence type="ECO:0000313" key="6">
    <source>
        <dbReference type="RefSeq" id="XP_013402557.1"/>
    </source>
</evidence>
<dbReference type="PROSITE" id="PS50060">
    <property type="entry name" value="MAM_2"/>
    <property type="match status" value="1"/>
</dbReference>
<evidence type="ECO:0000256" key="1">
    <source>
        <dbReference type="SAM" id="MobiDB-lite"/>
    </source>
</evidence>
<gene>
    <name evidence="6" type="primary">LOC106168147</name>
</gene>
<dbReference type="KEGG" id="lak:106168147"/>
<sequence length="558" mass="59947">MVVCILTVVLFLCGVVVQGNTVYDSCNFEQDLCGWTQDNNTDDGDWKRWRGRTPTSSTGPLYDHTTRTSLGFYIYMESSHTAKNDTVRLVSPLFQPDQSRSCFELWYHMFDKPFNLGFKQDDHVGQLNVYIQAKGFMNLISVFSDQGNHGDVWIHGNMTIPCQTQPFQIIIEAVDTAGSSASDIALDDLKFFQCEEGQRLTCPTSTVKTTTTPTTTTTTMATTTTTKATTTTPTPTTTVTQMISTIPMQTTRVSPTPAKQTSFPAVPTPRPGGIAPTLAPPIPTTHIIVPTMAPPMPTMAPPTLVPMVPTMIQTDPIHAWSAHYTTPTTPPTSRPTKSSTTPNTPTPKLHVGIGKTTKSQTKNPKQTTPTGIKTTAPPTSRPTKGSTAPNKPISKQPLVLGKISTTKIPSSQVNSASPTLLSSTNPHPGKVPVTQTQSQANFNTNSPFTEQVTSGLENATFDQTTSQSSSYRVSATTASNHGTNLGKNGVEKQTGGAGGQQDIVPIAVGASLGGLVLLGLTGLLLWYFISKRKGQKGVSPRPSMSNIENSPKVYTESL</sequence>
<feature type="signal peptide" evidence="3">
    <location>
        <begin position="1"/>
        <end position="19"/>
    </location>
</feature>
<dbReference type="PANTHER" id="PTHR23282">
    <property type="entry name" value="APICAL ENDOSOMAL GLYCOPROTEIN PRECURSOR"/>
    <property type="match status" value="1"/>
</dbReference>
<feature type="region of interest" description="Disordered" evidence="1">
    <location>
        <begin position="250"/>
        <end position="272"/>
    </location>
</feature>
<dbReference type="Gene3D" id="2.60.120.200">
    <property type="match status" value="1"/>
</dbReference>
<feature type="compositionally biased region" description="Polar residues" evidence="1">
    <location>
        <begin position="403"/>
        <end position="426"/>
    </location>
</feature>
<dbReference type="RefSeq" id="XP_013402557.1">
    <property type="nucleotide sequence ID" value="XM_013547103.2"/>
</dbReference>
<feature type="domain" description="MAM" evidence="4">
    <location>
        <begin position="24"/>
        <end position="196"/>
    </location>
</feature>
<evidence type="ECO:0000313" key="5">
    <source>
        <dbReference type="Proteomes" id="UP000085678"/>
    </source>
</evidence>
<name>A0A1S3IWJ3_LINAN</name>
<feature type="region of interest" description="Disordered" evidence="1">
    <location>
        <begin position="535"/>
        <end position="558"/>
    </location>
</feature>
<protein>
    <submittedName>
        <fullName evidence="6">Mucin-2</fullName>
    </submittedName>
</protein>
<dbReference type="InterPro" id="IPR051560">
    <property type="entry name" value="MAM_domain-containing"/>
</dbReference>
<keyword evidence="2" id="KW-0812">Transmembrane</keyword>
<dbReference type="InterPro" id="IPR000998">
    <property type="entry name" value="MAM_dom"/>
</dbReference>
<dbReference type="GO" id="GO:0016020">
    <property type="term" value="C:membrane"/>
    <property type="evidence" value="ECO:0007669"/>
    <property type="project" value="InterPro"/>
</dbReference>
<evidence type="ECO:0000256" key="3">
    <source>
        <dbReference type="SAM" id="SignalP"/>
    </source>
</evidence>
<evidence type="ECO:0000259" key="4">
    <source>
        <dbReference type="PROSITE" id="PS50060"/>
    </source>
</evidence>
<feature type="region of interest" description="Disordered" evidence="1">
    <location>
        <begin position="322"/>
        <end position="434"/>
    </location>
</feature>
<feature type="transmembrane region" description="Helical" evidence="2">
    <location>
        <begin position="503"/>
        <end position="529"/>
    </location>
</feature>
<dbReference type="PANTHER" id="PTHR23282:SF142">
    <property type="entry name" value="MAM DOMAIN-CONTAINING PROTEIN"/>
    <property type="match status" value="1"/>
</dbReference>
<feature type="compositionally biased region" description="Low complexity" evidence="1">
    <location>
        <begin position="334"/>
        <end position="347"/>
    </location>
</feature>
<organism evidence="5 6">
    <name type="scientific">Lingula anatina</name>
    <name type="common">Brachiopod</name>
    <name type="synonym">Lingula unguis</name>
    <dbReference type="NCBI Taxonomy" id="7574"/>
    <lineage>
        <taxon>Eukaryota</taxon>
        <taxon>Metazoa</taxon>
        <taxon>Spiralia</taxon>
        <taxon>Lophotrochozoa</taxon>
        <taxon>Brachiopoda</taxon>
        <taxon>Linguliformea</taxon>
        <taxon>Lingulata</taxon>
        <taxon>Lingulida</taxon>
        <taxon>Linguloidea</taxon>
        <taxon>Lingulidae</taxon>
        <taxon>Lingula</taxon>
    </lineage>
</organism>
<proteinExistence type="predicted"/>
<dbReference type="SUPFAM" id="SSF49899">
    <property type="entry name" value="Concanavalin A-like lectins/glucanases"/>
    <property type="match status" value="1"/>
</dbReference>
<feature type="region of interest" description="Disordered" evidence="1">
    <location>
        <begin position="462"/>
        <end position="498"/>
    </location>
</feature>
<feature type="compositionally biased region" description="Polar residues" evidence="1">
    <location>
        <begin position="250"/>
        <end position="263"/>
    </location>
</feature>
<keyword evidence="5" id="KW-1185">Reference proteome</keyword>
<feature type="compositionally biased region" description="Polar residues" evidence="1">
    <location>
        <begin position="462"/>
        <end position="486"/>
    </location>
</feature>
<dbReference type="GeneID" id="106168147"/>
<keyword evidence="2" id="KW-0472">Membrane</keyword>
<dbReference type="Proteomes" id="UP000085678">
    <property type="component" value="Unplaced"/>
</dbReference>
<dbReference type="STRING" id="7574.A0A1S3IWJ3"/>
<keyword evidence="2" id="KW-1133">Transmembrane helix</keyword>
<dbReference type="InterPro" id="IPR013320">
    <property type="entry name" value="ConA-like_dom_sf"/>
</dbReference>
<evidence type="ECO:0000256" key="2">
    <source>
        <dbReference type="SAM" id="Phobius"/>
    </source>
</evidence>
<accession>A0A1S3IWJ3</accession>
<dbReference type="AlphaFoldDB" id="A0A1S3IWJ3"/>
<dbReference type="CDD" id="cd06263">
    <property type="entry name" value="MAM"/>
    <property type="match status" value="1"/>
</dbReference>
<dbReference type="OrthoDB" id="6107927at2759"/>
<keyword evidence="3" id="KW-0732">Signal</keyword>
<feature type="chain" id="PRO_5010288157" evidence="3">
    <location>
        <begin position="20"/>
        <end position="558"/>
    </location>
</feature>